<evidence type="ECO:0000313" key="1">
    <source>
        <dbReference type="EMBL" id="KAA6383904.1"/>
    </source>
</evidence>
<accession>A0A5J4VN40</accession>
<evidence type="ECO:0000313" key="2">
    <source>
        <dbReference type="Proteomes" id="UP000324800"/>
    </source>
</evidence>
<protein>
    <submittedName>
        <fullName evidence="1">Putative Signal transducing adapter molecule 2</fullName>
    </submittedName>
</protein>
<dbReference type="Proteomes" id="UP000324800">
    <property type="component" value="Unassembled WGS sequence"/>
</dbReference>
<organism evidence="1 2">
    <name type="scientific">Streblomastix strix</name>
    <dbReference type="NCBI Taxonomy" id="222440"/>
    <lineage>
        <taxon>Eukaryota</taxon>
        <taxon>Metamonada</taxon>
        <taxon>Preaxostyla</taxon>
        <taxon>Oxymonadida</taxon>
        <taxon>Streblomastigidae</taxon>
        <taxon>Streblomastix</taxon>
    </lineage>
</organism>
<dbReference type="AlphaFoldDB" id="A0A5J4VN40"/>
<gene>
    <name evidence="1" type="ORF">EZS28_020570</name>
</gene>
<sequence length="268" mass="30575">MKIQPTKEVLISKDIEEFGAQGQDGRLAESDHMIIADKDFTIFANKSDITKFLAIIGQPISSISAPSTSLFTSLQTQPSQSYSSSSFYFHTVFDAPIPLCQFNFCKDAIDMIEQENAGGNSENSEQLSFEIFHRMFGAKLLKTEMQIKYDTDSWKKTDYLCEIQGHKIGVSVTRTVDRAPPNDFTEEKATVLLGKKLFGVCVSNIGVREEDKWERQILHCWSQTPAQAQMMQNAFESFHPRLREKTIIIFTIAGNHKWIFRQQRRTDP</sequence>
<name>A0A5J4VN40_9EUKA</name>
<reference evidence="1 2" key="1">
    <citation type="submission" date="2019-03" db="EMBL/GenBank/DDBJ databases">
        <title>Single cell metagenomics reveals metabolic interactions within the superorganism composed of flagellate Streblomastix strix and complex community of Bacteroidetes bacteria on its surface.</title>
        <authorList>
            <person name="Treitli S.C."/>
            <person name="Kolisko M."/>
            <person name="Husnik F."/>
            <person name="Keeling P."/>
            <person name="Hampl V."/>
        </authorList>
    </citation>
    <scope>NUCLEOTIDE SEQUENCE [LARGE SCALE GENOMIC DNA]</scope>
    <source>
        <strain evidence="1">ST1C</strain>
    </source>
</reference>
<proteinExistence type="predicted"/>
<dbReference type="EMBL" id="SNRW01006014">
    <property type="protein sequence ID" value="KAA6383904.1"/>
    <property type="molecule type" value="Genomic_DNA"/>
</dbReference>
<comment type="caution">
    <text evidence="1">The sequence shown here is derived from an EMBL/GenBank/DDBJ whole genome shotgun (WGS) entry which is preliminary data.</text>
</comment>
<dbReference type="OrthoDB" id="10260545at2759"/>